<evidence type="ECO:0000313" key="4">
    <source>
        <dbReference type="Proteomes" id="UP000030854"/>
    </source>
</evidence>
<evidence type="ECO:0000259" key="2">
    <source>
        <dbReference type="Pfam" id="PF08547"/>
    </source>
</evidence>
<feature type="domain" description="NADH:ubiquinone oxidoreductase intermediate-associated protein 30" evidence="2">
    <location>
        <begin position="13"/>
        <end position="168"/>
    </location>
</feature>
<keyword evidence="4" id="KW-1185">Reference proteome</keyword>
<dbReference type="EMBL" id="JNVN01000438">
    <property type="protein sequence ID" value="KHJ35302.1"/>
    <property type="molecule type" value="Genomic_DNA"/>
</dbReference>
<organism evidence="3 4">
    <name type="scientific">Uncinula necator</name>
    <name type="common">Grape powdery mildew</name>
    <dbReference type="NCBI Taxonomy" id="52586"/>
    <lineage>
        <taxon>Eukaryota</taxon>
        <taxon>Fungi</taxon>
        <taxon>Dikarya</taxon>
        <taxon>Ascomycota</taxon>
        <taxon>Pezizomycotina</taxon>
        <taxon>Leotiomycetes</taxon>
        <taxon>Erysiphales</taxon>
        <taxon>Erysiphaceae</taxon>
        <taxon>Erysiphe</taxon>
    </lineage>
</organism>
<dbReference type="Proteomes" id="UP000030854">
    <property type="component" value="Unassembled WGS sequence"/>
</dbReference>
<evidence type="ECO:0000256" key="1">
    <source>
        <dbReference type="ARBA" id="ARBA00007884"/>
    </source>
</evidence>
<dbReference type="GO" id="GO:0051082">
    <property type="term" value="F:unfolded protein binding"/>
    <property type="evidence" value="ECO:0007669"/>
    <property type="project" value="TreeGrafter"/>
</dbReference>
<proteinExistence type="inferred from homology"/>
<gene>
    <name evidence="3" type="ORF">EV44_g5644</name>
</gene>
<dbReference type="SUPFAM" id="SSF49785">
    <property type="entry name" value="Galactose-binding domain-like"/>
    <property type="match status" value="1"/>
</dbReference>
<dbReference type="PANTHER" id="PTHR13194:SF19">
    <property type="entry name" value="NAD(P)-BINDING ROSSMANN-FOLD SUPERFAMILY PROTEIN"/>
    <property type="match status" value="1"/>
</dbReference>
<dbReference type="HOGENOM" id="CLU_059028_3_1_1"/>
<name>A0A0B1P9G4_UNCNE</name>
<dbReference type="Pfam" id="PF08547">
    <property type="entry name" value="CIA30"/>
    <property type="match status" value="1"/>
</dbReference>
<dbReference type="InterPro" id="IPR013857">
    <property type="entry name" value="NADH-UbQ_OxRdtase-assoc_prot30"/>
</dbReference>
<protein>
    <submittedName>
        <fullName evidence="3">Putative cia30 family protein</fullName>
    </submittedName>
</protein>
<dbReference type="InterPro" id="IPR008979">
    <property type="entry name" value="Galactose-bd-like_sf"/>
</dbReference>
<dbReference type="GO" id="GO:0010257">
    <property type="term" value="P:NADH dehydrogenase complex assembly"/>
    <property type="evidence" value="ECO:0007669"/>
    <property type="project" value="TreeGrafter"/>
</dbReference>
<dbReference type="AlphaFoldDB" id="A0A0B1P9G4"/>
<evidence type="ECO:0000313" key="3">
    <source>
        <dbReference type="EMBL" id="KHJ35302.1"/>
    </source>
</evidence>
<dbReference type="PANTHER" id="PTHR13194">
    <property type="entry name" value="COMPLEX I INTERMEDIATE-ASSOCIATED PROTEIN 30"/>
    <property type="match status" value="1"/>
</dbReference>
<dbReference type="STRING" id="52586.A0A0B1P9G4"/>
<comment type="caution">
    <text evidence="3">The sequence shown here is derived from an EMBL/GenBank/DDBJ whole genome shotgun (WGS) entry which is preliminary data.</text>
</comment>
<dbReference type="InterPro" id="IPR039131">
    <property type="entry name" value="NDUFAF1"/>
</dbReference>
<dbReference type="OMA" id="IMVRSFF"/>
<sequence>MLTSIFGGELPWSSRDWTSSNDTVRGGKSSSSFKFIESNSVAIFSGYLDVSTLGGAGFASQRTKGNDRVWDLSNYDGIVLNIKKADGKKYTFSLKDQVVAPTQSSISWDFNFITTGDEQVKIFWSDLEPTYRGRVLEDTTPLNLKEIRGFSLMMRSFFGFQEGRFALSLSSISAFTTKYEPYQDNFSDDAISYLEKISEKDNHDFTPPSQTWLNKYFGGCIGRR</sequence>
<comment type="similarity">
    <text evidence="1">Belongs to the CIA30 family.</text>
</comment>
<reference evidence="3 4" key="1">
    <citation type="journal article" date="2014" name="BMC Genomics">
        <title>Adaptive genomic structural variation in the grape powdery mildew pathogen, Erysiphe necator.</title>
        <authorList>
            <person name="Jones L."/>
            <person name="Riaz S."/>
            <person name="Morales-Cruz A."/>
            <person name="Amrine K.C."/>
            <person name="McGuire B."/>
            <person name="Gubler W.D."/>
            <person name="Walker M.A."/>
            <person name="Cantu D."/>
        </authorList>
    </citation>
    <scope>NUCLEOTIDE SEQUENCE [LARGE SCALE GENOMIC DNA]</scope>
    <source>
        <strain evidence="4">c</strain>
    </source>
</reference>
<accession>A0A0B1P9G4</accession>